<feature type="region of interest" description="Disordered" evidence="1">
    <location>
        <begin position="1"/>
        <end position="22"/>
    </location>
</feature>
<evidence type="ECO:0000313" key="3">
    <source>
        <dbReference type="Proteomes" id="UP001152622"/>
    </source>
</evidence>
<keyword evidence="3" id="KW-1185">Reference proteome</keyword>
<comment type="caution">
    <text evidence="2">The sequence shown here is derived from an EMBL/GenBank/DDBJ whole genome shotgun (WGS) entry which is preliminary data.</text>
</comment>
<dbReference type="EMBL" id="JAINUF010000005">
    <property type="protein sequence ID" value="KAJ8359752.1"/>
    <property type="molecule type" value="Genomic_DNA"/>
</dbReference>
<evidence type="ECO:0000313" key="2">
    <source>
        <dbReference type="EMBL" id="KAJ8359752.1"/>
    </source>
</evidence>
<organism evidence="2 3">
    <name type="scientific">Synaphobranchus kaupii</name>
    <name type="common">Kaup's arrowtooth eel</name>
    <dbReference type="NCBI Taxonomy" id="118154"/>
    <lineage>
        <taxon>Eukaryota</taxon>
        <taxon>Metazoa</taxon>
        <taxon>Chordata</taxon>
        <taxon>Craniata</taxon>
        <taxon>Vertebrata</taxon>
        <taxon>Euteleostomi</taxon>
        <taxon>Actinopterygii</taxon>
        <taxon>Neopterygii</taxon>
        <taxon>Teleostei</taxon>
        <taxon>Anguilliformes</taxon>
        <taxon>Synaphobranchidae</taxon>
        <taxon>Synaphobranchus</taxon>
    </lineage>
</organism>
<protein>
    <submittedName>
        <fullName evidence="2">Uncharacterized protein</fullName>
    </submittedName>
</protein>
<name>A0A9Q1FIU4_SYNKA</name>
<accession>A0A9Q1FIU4</accession>
<dbReference type="Proteomes" id="UP001152622">
    <property type="component" value="Chromosome 5"/>
</dbReference>
<gene>
    <name evidence="2" type="ORF">SKAU_G00162770</name>
</gene>
<reference evidence="2" key="1">
    <citation type="journal article" date="2023" name="Science">
        <title>Genome structures resolve the early diversification of teleost fishes.</title>
        <authorList>
            <person name="Parey E."/>
            <person name="Louis A."/>
            <person name="Montfort J."/>
            <person name="Bouchez O."/>
            <person name="Roques C."/>
            <person name="Iampietro C."/>
            <person name="Lluch J."/>
            <person name="Castinel A."/>
            <person name="Donnadieu C."/>
            <person name="Desvignes T."/>
            <person name="Floi Bucao C."/>
            <person name="Jouanno E."/>
            <person name="Wen M."/>
            <person name="Mejri S."/>
            <person name="Dirks R."/>
            <person name="Jansen H."/>
            <person name="Henkel C."/>
            <person name="Chen W.J."/>
            <person name="Zahm M."/>
            <person name="Cabau C."/>
            <person name="Klopp C."/>
            <person name="Thompson A.W."/>
            <person name="Robinson-Rechavi M."/>
            <person name="Braasch I."/>
            <person name="Lecointre G."/>
            <person name="Bobe J."/>
            <person name="Postlethwait J.H."/>
            <person name="Berthelot C."/>
            <person name="Roest Crollius H."/>
            <person name="Guiguen Y."/>
        </authorList>
    </citation>
    <scope>NUCLEOTIDE SEQUENCE</scope>
    <source>
        <strain evidence="2">WJC10195</strain>
    </source>
</reference>
<evidence type="ECO:0000256" key="1">
    <source>
        <dbReference type="SAM" id="MobiDB-lite"/>
    </source>
</evidence>
<feature type="compositionally biased region" description="Basic residues" evidence="1">
    <location>
        <begin position="1"/>
        <end position="19"/>
    </location>
</feature>
<sequence>MPRKKRRKKEKDKRLKAAAKGRASLSGWSNKLLLQVRLPTAVDGQVRRSHASSPRLPIRGNCFIDERLIPSNQGSSAYRRGRITW</sequence>
<dbReference type="AlphaFoldDB" id="A0A9Q1FIU4"/>
<proteinExistence type="predicted"/>